<dbReference type="InterPro" id="IPR035706">
    <property type="entry name" value="AAA_9"/>
</dbReference>
<keyword evidence="7" id="KW-0243">Dynein</keyword>
<reference evidence="15 16" key="1">
    <citation type="submission" date="2019-02" db="EMBL/GenBank/DDBJ databases">
        <title>Opniocepnalus argus genome.</title>
        <authorList>
            <person name="Zhou C."/>
            <person name="Xiao S."/>
        </authorList>
    </citation>
    <scope>NUCLEOTIDE SEQUENCE [LARGE SCALE GENOMIC DNA]</scope>
    <source>
        <strain evidence="15">OARG1902GOOAL</strain>
        <tissue evidence="15">Muscle</tissue>
    </source>
</reference>
<evidence type="ECO:0000259" key="14">
    <source>
        <dbReference type="Pfam" id="PF12781"/>
    </source>
</evidence>
<sequence length="583" mass="65575">MIGALAGPAGTGRTETTKDLGRATIIMVYIFNYSEQMDYKLEISTRVWPRLDHGDDLIEFNLIAADVLSVVAVQAVLVHTAETVRLWYFMDLLLQSRQPVMLVGNAGVGKTSLVRNKLDSLPEIYMNIKLSFNYYTTTSFMLQGTGGQKGDNAATPLLPLCPDGRLSLLCSCHKLVCAQMDLAALLLKTGLKNQHVALLLTDAQKTDDLFFVITMDLMASDPQPLVFVPLTDGLDPILMITDDASVAAWHSQDLPNDRMSIENAAILTTSEHWPLIIDPQQQGIKCIRNRLRSELRVVQLGQKGLELTTQQNYFRIELKRLEHDLLGHLSAARNDFLGFISLVEQLENTRTTAPYIQCKVVEARENETKINEARELYRPTAESASLLFFIVNDLSKINPMYQFPLKTFNLVFTKAMERAEWHEDVRTRVHPLMEAITYSVFLHTSRGLFERDKLTFLSHIAFQNVHLVARWLPSLDMRLEAAAMDSHPHHRVFISVEPPPSHEQHVIPRGILENAIKITNEPPTGMNASLHATPINFSQDFNSMFFSLCFFHACGTEVETGTITTPFCTGDLPISANVLYNYA</sequence>
<organism evidence="15 16">
    <name type="scientific">Channa argus</name>
    <name type="common">Northern snakehead</name>
    <name type="synonym">Ophicephalus argus</name>
    <dbReference type="NCBI Taxonomy" id="215402"/>
    <lineage>
        <taxon>Eukaryota</taxon>
        <taxon>Metazoa</taxon>
        <taxon>Chordata</taxon>
        <taxon>Craniata</taxon>
        <taxon>Vertebrata</taxon>
        <taxon>Euteleostomi</taxon>
        <taxon>Actinopterygii</taxon>
        <taxon>Neopterygii</taxon>
        <taxon>Teleostei</taxon>
        <taxon>Neoteleostei</taxon>
        <taxon>Acanthomorphata</taxon>
        <taxon>Anabantaria</taxon>
        <taxon>Anabantiformes</taxon>
        <taxon>Channoidei</taxon>
        <taxon>Channidae</taxon>
        <taxon>Channa</taxon>
    </lineage>
</organism>
<evidence type="ECO:0000313" key="15">
    <source>
        <dbReference type="EMBL" id="KAF3691815.1"/>
    </source>
</evidence>
<evidence type="ECO:0000256" key="3">
    <source>
        <dbReference type="ARBA" id="ARBA00022490"/>
    </source>
</evidence>
<evidence type="ECO:0000256" key="2">
    <source>
        <dbReference type="ARBA" id="ARBA00008887"/>
    </source>
</evidence>
<proteinExistence type="inferred from homology"/>
<keyword evidence="10" id="KW-0505">Motor protein</keyword>
<comment type="subcellular location">
    <subcellularLocation>
        <location evidence="1">Cytoplasm</location>
        <location evidence="1">Cytoskeleton</location>
        <location evidence="1">Cilium axoneme</location>
    </subcellularLocation>
</comment>
<evidence type="ECO:0000256" key="7">
    <source>
        <dbReference type="ARBA" id="ARBA00023017"/>
    </source>
</evidence>
<dbReference type="GO" id="GO:0045505">
    <property type="term" value="F:dynein intermediate chain binding"/>
    <property type="evidence" value="ECO:0007669"/>
    <property type="project" value="InterPro"/>
</dbReference>
<keyword evidence="4" id="KW-0493">Microtubule</keyword>
<comment type="similarity">
    <text evidence="2">Belongs to the dynein heavy chain family.</text>
</comment>
<evidence type="ECO:0000256" key="5">
    <source>
        <dbReference type="ARBA" id="ARBA00022741"/>
    </source>
</evidence>
<reference evidence="16" key="2">
    <citation type="submission" date="2019-02" db="EMBL/GenBank/DDBJ databases">
        <title>Opniocepnalus argus Var Kimnra genome.</title>
        <authorList>
            <person name="Zhou C."/>
            <person name="Xiao S."/>
        </authorList>
    </citation>
    <scope>NUCLEOTIDE SEQUENCE [LARGE SCALE GENOMIC DNA]</scope>
</reference>
<keyword evidence="9" id="KW-0969">Cilium</keyword>
<dbReference type="PANTHER" id="PTHR22878">
    <property type="entry name" value="DYNEIN HEAVY CHAIN 6, AXONEMAL-LIKE-RELATED"/>
    <property type="match status" value="1"/>
</dbReference>
<protein>
    <submittedName>
        <fullName evidence="15">Dynein heavy chain 11, axonemal Axonemal beta dynein heavy chain 11 Ciliary dynein heavy chain 11</fullName>
    </submittedName>
</protein>
<evidence type="ECO:0000256" key="6">
    <source>
        <dbReference type="ARBA" id="ARBA00022840"/>
    </source>
</evidence>
<dbReference type="InterPro" id="IPR026983">
    <property type="entry name" value="DHC"/>
</dbReference>
<gene>
    <name evidence="15" type="ORF">EXN66_Car007490</name>
</gene>
<accession>A0A6G1PNG5</accession>
<dbReference type="GO" id="GO:0008569">
    <property type="term" value="F:minus-end-directed microtubule motor activity"/>
    <property type="evidence" value="ECO:0007669"/>
    <property type="project" value="InterPro"/>
</dbReference>
<dbReference type="GO" id="GO:0030286">
    <property type="term" value="C:dynein complex"/>
    <property type="evidence" value="ECO:0007669"/>
    <property type="project" value="UniProtKB-KW"/>
</dbReference>
<evidence type="ECO:0000259" key="13">
    <source>
        <dbReference type="Pfam" id="PF03028"/>
    </source>
</evidence>
<keyword evidence="12" id="KW-0966">Cell projection</keyword>
<dbReference type="InterPro" id="IPR004273">
    <property type="entry name" value="Dynein_heavy_D6_P-loop"/>
</dbReference>
<feature type="domain" description="Dynein heavy chain ATP-binding dynein motor region" evidence="14">
    <location>
        <begin position="248"/>
        <end position="303"/>
    </location>
</feature>
<dbReference type="GO" id="GO:0051959">
    <property type="term" value="F:dynein light intermediate chain binding"/>
    <property type="evidence" value="ECO:0007669"/>
    <property type="project" value="InterPro"/>
</dbReference>
<feature type="domain" description="Dynein heavy chain region D6 P-loop" evidence="13">
    <location>
        <begin position="460"/>
        <end position="519"/>
    </location>
</feature>
<keyword evidence="6" id="KW-0067">ATP-binding</keyword>
<dbReference type="Pfam" id="PF12781">
    <property type="entry name" value="AAA_9"/>
    <property type="match status" value="1"/>
</dbReference>
<dbReference type="AlphaFoldDB" id="A0A6G1PNG5"/>
<evidence type="ECO:0000256" key="8">
    <source>
        <dbReference type="ARBA" id="ARBA00023054"/>
    </source>
</evidence>
<dbReference type="Gene3D" id="1.10.8.1220">
    <property type="match status" value="1"/>
</dbReference>
<keyword evidence="8" id="KW-0175">Coiled coil</keyword>
<dbReference type="Pfam" id="PF03028">
    <property type="entry name" value="Dynein_heavy"/>
    <property type="match status" value="1"/>
</dbReference>
<dbReference type="Gene3D" id="1.20.920.20">
    <property type="match status" value="1"/>
</dbReference>
<evidence type="ECO:0000313" key="16">
    <source>
        <dbReference type="Proteomes" id="UP000503349"/>
    </source>
</evidence>
<evidence type="ECO:0000256" key="11">
    <source>
        <dbReference type="ARBA" id="ARBA00023212"/>
    </source>
</evidence>
<dbReference type="Gene3D" id="3.40.50.300">
    <property type="entry name" value="P-loop containing nucleotide triphosphate hydrolases"/>
    <property type="match status" value="2"/>
</dbReference>
<name>A0A6G1PNG5_CHAAH</name>
<evidence type="ECO:0000256" key="1">
    <source>
        <dbReference type="ARBA" id="ARBA00004430"/>
    </source>
</evidence>
<dbReference type="FunFam" id="1.10.8.1220:FF:000001">
    <property type="entry name" value="Dynein axonemal heavy chain 5"/>
    <property type="match status" value="1"/>
</dbReference>
<keyword evidence="5" id="KW-0547">Nucleotide-binding</keyword>
<evidence type="ECO:0000256" key="10">
    <source>
        <dbReference type="ARBA" id="ARBA00023175"/>
    </source>
</evidence>
<evidence type="ECO:0000256" key="9">
    <source>
        <dbReference type="ARBA" id="ARBA00023069"/>
    </source>
</evidence>
<evidence type="ECO:0000256" key="12">
    <source>
        <dbReference type="ARBA" id="ARBA00023273"/>
    </source>
</evidence>
<dbReference type="GO" id="GO:0007018">
    <property type="term" value="P:microtubule-based movement"/>
    <property type="evidence" value="ECO:0007669"/>
    <property type="project" value="InterPro"/>
</dbReference>
<dbReference type="Proteomes" id="UP000503349">
    <property type="component" value="Chromosome 7"/>
</dbReference>
<dbReference type="EMBL" id="CM015718">
    <property type="protein sequence ID" value="KAF3691815.1"/>
    <property type="molecule type" value="Genomic_DNA"/>
</dbReference>
<evidence type="ECO:0000256" key="4">
    <source>
        <dbReference type="ARBA" id="ARBA00022701"/>
    </source>
</evidence>
<dbReference type="Pfam" id="PF12775">
    <property type="entry name" value="AAA_7"/>
    <property type="match status" value="1"/>
</dbReference>
<keyword evidence="11" id="KW-0206">Cytoskeleton</keyword>
<dbReference type="InterPro" id="IPR027417">
    <property type="entry name" value="P-loop_NTPase"/>
</dbReference>
<keyword evidence="3" id="KW-0963">Cytoplasm</keyword>
<dbReference type="GO" id="GO:0005874">
    <property type="term" value="C:microtubule"/>
    <property type="evidence" value="ECO:0007669"/>
    <property type="project" value="UniProtKB-KW"/>
</dbReference>
<keyword evidence="16" id="KW-1185">Reference proteome</keyword>
<dbReference type="GO" id="GO:0005930">
    <property type="term" value="C:axoneme"/>
    <property type="evidence" value="ECO:0007669"/>
    <property type="project" value="UniProtKB-SubCell"/>
</dbReference>
<dbReference type="GO" id="GO:0005524">
    <property type="term" value="F:ATP binding"/>
    <property type="evidence" value="ECO:0007669"/>
    <property type="project" value="UniProtKB-KW"/>
</dbReference>